<comment type="subcellular location">
    <subcellularLocation>
        <location evidence="1">Membrane</location>
        <topology evidence="1">Multi-pass membrane protein</topology>
    </subcellularLocation>
</comment>
<protein>
    <recommendedName>
        <fullName evidence="8">Holin</fullName>
    </recommendedName>
</protein>
<keyword evidence="2 5" id="KW-0812">Transmembrane</keyword>
<gene>
    <name evidence="6" type="ORF">A3D46_02645</name>
</gene>
<dbReference type="GO" id="GO:0016020">
    <property type="term" value="C:membrane"/>
    <property type="evidence" value="ECO:0007669"/>
    <property type="project" value="UniProtKB-SubCell"/>
</dbReference>
<evidence type="ECO:0000256" key="2">
    <source>
        <dbReference type="ARBA" id="ARBA00022692"/>
    </source>
</evidence>
<evidence type="ECO:0008006" key="8">
    <source>
        <dbReference type="Google" id="ProtNLM"/>
    </source>
</evidence>
<reference evidence="6 7" key="1">
    <citation type="journal article" date="2016" name="Nat. Commun.">
        <title>Thousands of microbial genomes shed light on interconnected biogeochemical processes in an aquifer system.</title>
        <authorList>
            <person name="Anantharaman K."/>
            <person name="Brown C.T."/>
            <person name="Hug L.A."/>
            <person name="Sharon I."/>
            <person name="Castelle C.J."/>
            <person name="Probst A.J."/>
            <person name="Thomas B.C."/>
            <person name="Singh A."/>
            <person name="Wilkins M.J."/>
            <person name="Karaoz U."/>
            <person name="Brodie E.L."/>
            <person name="Williams K.H."/>
            <person name="Hubbard S.S."/>
            <person name="Banfield J.F."/>
        </authorList>
    </citation>
    <scope>NUCLEOTIDE SEQUENCE [LARGE SCALE GENOMIC DNA]</scope>
</reference>
<evidence type="ECO:0000256" key="3">
    <source>
        <dbReference type="ARBA" id="ARBA00022989"/>
    </source>
</evidence>
<evidence type="ECO:0000256" key="4">
    <source>
        <dbReference type="ARBA" id="ARBA00023136"/>
    </source>
</evidence>
<keyword evidence="3 5" id="KW-1133">Transmembrane helix</keyword>
<evidence type="ECO:0000313" key="7">
    <source>
        <dbReference type="Proteomes" id="UP000178703"/>
    </source>
</evidence>
<proteinExistence type="predicted"/>
<dbReference type="Pfam" id="PF05105">
    <property type="entry name" value="Phage_holin_4_1"/>
    <property type="match status" value="1"/>
</dbReference>
<organism evidence="6 7">
    <name type="scientific">Candidatus Nealsonbacteria bacterium RIFCSPHIGHO2_02_FULL_43_13</name>
    <dbReference type="NCBI Taxonomy" id="1801668"/>
    <lineage>
        <taxon>Bacteria</taxon>
        <taxon>Candidatus Nealsoniibacteriota</taxon>
    </lineage>
</organism>
<dbReference type="Proteomes" id="UP000178703">
    <property type="component" value="Unassembled WGS sequence"/>
</dbReference>
<evidence type="ECO:0000313" key="6">
    <source>
        <dbReference type="EMBL" id="OGZ21392.1"/>
    </source>
</evidence>
<dbReference type="STRING" id="1801668.A3D46_02645"/>
<dbReference type="InterPro" id="IPR006480">
    <property type="entry name" value="Phage_holin_4_1"/>
</dbReference>
<feature type="transmembrane region" description="Helical" evidence="5">
    <location>
        <begin position="12"/>
        <end position="31"/>
    </location>
</feature>
<feature type="transmembrane region" description="Helical" evidence="5">
    <location>
        <begin position="68"/>
        <end position="88"/>
    </location>
</feature>
<sequence length="104" mass="11193">MSIEILATKEIQMIVLLIGIDVILGIIAALMKKEFVLGKVAGFMKKGVLVYVFGFAVISAVGEVLPSLSIIVTMAYWLILLALIGSILDNLGKLGLPIPKILRK</sequence>
<dbReference type="EMBL" id="MHMD01000024">
    <property type="protein sequence ID" value="OGZ21392.1"/>
    <property type="molecule type" value="Genomic_DNA"/>
</dbReference>
<evidence type="ECO:0000256" key="1">
    <source>
        <dbReference type="ARBA" id="ARBA00004141"/>
    </source>
</evidence>
<dbReference type="AlphaFoldDB" id="A0A1G2E6Z3"/>
<name>A0A1G2E6Z3_9BACT</name>
<evidence type="ECO:0000256" key="5">
    <source>
        <dbReference type="SAM" id="Phobius"/>
    </source>
</evidence>
<comment type="caution">
    <text evidence="6">The sequence shown here is derived from an EMBL/GenBank/DDBJ whole genome shotgun (WGS) entry which is preliminary data.</text>
</comment>
<feature type="transmembrane region" description="Helical" evidence="5">
    <location>
        <begin position="43"/>
        <end position="62"/>
    </location>
</feature>
<keyword evidence="4 5" id="KW-0472">Membrane</keyword>
<accession>A0A1G2E6Z3</accession>